<evidence type="ECO:0000313" key="2">
    <source>
        <dbReference type="EMBL" id="RSX55532.1"/>
    </source>
</evidence>
<feature type="transmembrane region" description="Helical" evidence="1">
    <location>
        <begin position="315"/>
        <end position="332"/>
    </location>
</feature>
<protein>
    <submittedName>
        <fullName evidence="2">Uncharacterized protein</fullName>
    </submittedName>
</protein>
<reference evidence="2 3" key="1">
    <citation type="submission" date="2018-09" db="EMBL/GenBank/DDBJ databases">
        <title>Characterization of the phylogenetic diversity of five novel species belonging to the genus Bifidobacterium.</title>
        <authorList>
            <person name="Lugli G.A."/>
            <person name="Duranti S."/>
            <person name="Milani C."/>
        </authorList>
    </citation>
    <scope>NUCLEOTIDE SEQUENCE [LARGE SCALE GENOMIC DNA]</scope>
    <source>
        <strain evidence="2 3">2036B</strain>
    </source>
</reference>
<feature type="transmembrane region" description="Helical" evidence="1">
    <location>
        <begin position="106"/>
        <end position="127"/>
    </location>
</feature>
<comment type="caution">
    <text evidence="2">The sequence shown here is derived from an EMBL/GenBank/DDBJ whole genome shotgun (WGS) entry which is preliminary data.</text>
</comment>
<evidence type="ECO:0000256" key="1">
    <source>
        <dbReference type="SAM" id="Phobius"/>
    </source>
</evidence>
<keyword evidence="1" id="KW-0472">Membrane</keyword>
<organism evidence="2 3">
    <name type="scientific">Bifidobacterium dolichotidis</name>
    <dbReference type="NCBI Taxonomy" id="2306976"/>
    <lineage>
        <taxon>Bacteria</taxon>
        <taxon>Bacillati</taxon>
        <taxon>Actinomycetota</taxon>
        <taxon>Actinomycetes</taxon>
        <taxon>Bifidobacteriales</taxon>
        <taxon>Bifidobacteriaceae</taxon>
        <taxon>Bifidobacterium</taxon>
    </lineage>
</organism>
<keyword evidence="3" id="KW-1185">Reference proteome</keyword>
<feature type="transmembrane region" description="Helical" evidence="1">
    <location>
        <begin position="12"/>
        <end position="34"/>
    </location>
</feature>
<dbReference type="Proteomes" id="UP000287609">
    <property type="component" value="Unassembled WGS sequence"/>
</dbReference>
<dbReference type="EMBL" id="QXGM01000001">
    <property type="protein sequence ID" value="RSX55532.1"/>
    <property type="molecule type" value="Genomic_DNA"/>
</dbReference>
<evidence type="ECO:0000313" key="3">
    <source>
        <dbReference type="Proteomes" id="UP000287609"/>
    </source>
</evidence>
<feature type="transmembrane region" description="Helical" evidence="1">
    <location>
        <begin position="198"/>
        <end position="220"/>
    </location>
</feature>
<feature type="transmembrane region" description="Helical" evidence="1">
    <location>
        <begin position="168"/>
        <end position="186"/>
    </location>
</feature>
<feature type="transmembrane region" description="Helical" evidence="1">
    <location>
        <begin position="344"/>
        <end position="361"/>
    </location>
</feature>
<keyword evidence="1" id="KW-0812">Transmembrane</keyword>
<feature type="transmembrane region" description="Helical" evidence="1">
    <location>
        <begin position="134"/>
        <end position="162"/>
    </location>
</feature>
<feature type="transmembrane region" description="Helical" evidence="1">
    <location>
        <begin position="284"/>
        <end position="303"/>
    </location>
</feature>
<name>A0A430FRM7_9BIFI</name>
<proteinExistence type="predicted"/>
<keyword evidence="1" id="KW-1133">Transmembrane helix</keyword>
<accession>A0A430FRM7</accession>
<gene>
    <name evidence="2" type="ORF">D2E26_0095</name>
</gene>
<sequence length="381" mass="43401">MINSISLKQRKLVLVILSFVALVLGKIAVVYILPTKYYYDNLRINSMVVGSGSMKAWGGSYVVAANIFRSINYLGLTTMYEWSLVLGVLLTTAIVVFLFFKSELSLLQELFWLACIVLLNIYIFTIGKDVIQFFFFYLVLLAILIPNVSIGMRVSLVAIIFIIEGLSFRSYFMLVAVFFIGIHFLLKYFHSKMDKVSILQLALTVVVFVYFFLIVSSIVFPAEYQSIVGSRANANSAREGSADAKSAIINLIPGNGLLISLINYPISAIRMMIPIELLFRGVSYIPFIIFQILITVFYLRIIVAFVMKPYIKTEYILSFEVFTAFLLVSFFFEPDFGSWVRHEMAAFPVFQSFVFSSYCGLDKMQKTKRFETRIAVQRRGI</sequence>
<dbReference type="AlphaFoldDB" id="A0A430FRM7"/>
<feature type="transmembrane region" description="Helical" evidence="1">
    <location>
        <begin position="80"/>
        <end position="100"/>
    </location>
</feature>